<dbReference type="InterPro" id="IPR000467">
    <property type="entry name" value="G_patch_dom"/>
</dbReference>
<evidence type="ECO:0000313" key="5">
    <source>
        <dbReference type="Proteomes" id="UP001237642"/>
    </source>
</evidence>
<sequence>MNNMLKQSKDIVCTDSVRKEKRKHVKDGDHAPYDMFAEHSDDDFDVIFGDSWMQKDHKNAKSGESVREGSCENRASGFDWAGFGFKSSGLSKEDDGFSKGGRGVKRRCVREEGKYGSGLELLGGGRKGVDDREGSFGGFEKHTKGIGMKLLEKMGYKGGGLGKNEQGIVDPVEAKVRPKAMGMGYKNYKEVSLPKLKEFEESKLFHDVMQCSEKRTEGKLLSKRARFEMMKKKKIEERTERKLWLNKARFEKKKRNYVSMEELQAGKEDWTLKRKVIEEVIDMRGPEVRVWKDLENLNTDETLKQKKLNEEIAYQQKQLDDLKEIVGVLDCLDTESMSGTLTLTSLANKFGDLQTRFAGHYKLRSLPGIVCSFAIPLFKRYFQGWNPLQDPTYGLEVVSLWKNLLQEDISDGVSPYTRIFLEVVLPAIRIAGTNTWQTREPGPMIRLLESWEDLLPISVCQTILDNIVMPKLLAAVDSWEPRKETIPIHLWVHPWLPWLHQKSDIICQTICARFGMALQAWQPNDMSAYHILEPWKSAFDPTSWKRLILRYIKPKLLTILEEFQLNPANKNELECVLTWATAIPINHMLHLMDVFFDKWQAVLYHWLCEGPDVEELISWFLYWKNLIPPQLLANDYIQNRLKVGLNMMDKFSEGRKVVPPAMGEKVRYCRVNKQMQYEAQKNGKLAHEEAFDRFCRKTEIEDRDGRNEMSLKQIIELEALQNGLIFKPKPGRTQDGHQIYGFGNISLIIDSGKERVSAQIEGKWCLLSSFSQLLEWHNGCGRKQH</sequence>
<gene>
    <name evidence="4" type="ORF">POM88_011130</name>
</gene>
<dbReference type="AlphaFoldDB" id="A0AAD8N0I1"/>
<proteinExistence type="inferred from homology"/>
<evidence type="ECO:0000313" key="4">
    <source>
        <dbReference type="EMBL" id="KAK1392074.1"/>
    </source>
</evidence>
<dbReference type="PROSITE" id="PS50174">
    <property type="entry name" value="G_PATCH"/>
    <property type="match status" value="1"/>
</dbReference>
<dbReference type="Pfam" id="PF07842">
    <property type="entry name" value="GCFC"/>
    <property type="match status" value="1"/>
</dbReference>
<keyword evidence="2" id="KW-0539">Nucleus</keyword>
<reference evidence="4" key="2">
    <citation type="submission" date="2023-05" db="EMBL/GenBank/DDBJ databases">
        <authorList>
            <person name="Schelkunov M.I."/>
        </authorList>
    </citation>
    <scope>NUCLEOTIDE SEQUENCE</scope>
    <source>
        <strain evidence="4">Hsosn_3</strain>
        <tissue evidence="4">Leaf</tissue>
    </source>
</reference>
<keyword evidence="2" id="KW-0508">mRNA splicing</keyword>
<comment type="similarity">
    <text evidence="1 2">Belongs to the TFP11/STIP family.</text>
</comment>
<evidence type="ECO:0000256" key="2">
    <source>
        <dbReference type="PIRNR" id="PIRNR017706"/>
    </source>
</evidence>
<dbReference type="PANTHER" id="PTHR23329:SF1">
    <property type="entry name" value="TUFTELIN-INTERACTING PROTEIN 11"/>
    <property type="match status" value="1"/>
</dbReference>
<dbReference type="InterPro" id="IPR024933">
    <property type="entry name" value="TFP11"/>
</dbReference>
<dbReference type="SMART" id="SM00443">
    <property type="entry name" value="G_patch"/>
    <property type="match status" value="1"/>
</dbReference>
<name>A0AAD8N0I1_9APIA</name>
<dbReference type="GO" id="GO:0071008">
    <property type="term" value="C:U2-type post-mRNA release spliceosomal complex"/>
    <property type="evidence" value="ECO:0007669"/>
    <property type="project" value="TreeGrafter"/>
</dbReference>
<dbReference type="GO" id="GO:0000390">
    <property type="term" value="P:spliceosomal complex disassembly"/>
    <property type="evidence" value="ECO:0007669"/>
    <property type="project" value="InterPro"/>
</dbReference>
<evidence type="ECO:0000256" key="1">
    <source>
        <dbReference type="ARBA" id="ARBA00010900"/>
    </source>
</evidence>
<dbReference type="EMBL" id="JAUIZM010000003">
    <property type="protein sequence ID" value="KAK1392074.1"/>
    <property type="molecule type" value="Genomic_DNA"/>
</dbReference>
<keyword evidence="2" id="KW-0747">Spliceosome</keyword>
<evidence type="ECO:0000259" key="3">
    <source>
        <dbReference type="PROSITE" id="PS50174"/>
    </source>
</evidence>
<keyword evidence="5" id="KW-1185">Reference proteome</keyword>
<organism evidence="4 5">
    <name type="scientific">Heracleum sosnowskyi</name>
    <dbReference type="NCBI Taxonomy" id="360622"/>
    <lineage>
        <taxon>Eukaryota</taxon>
        <taxon>Viridiplantae</taxon>
        <taxon>Streptophyta</taxon>
        <taxon>Embryophyta</taxon>
        <taxon>Tracheophyta</taxon>
        <taxon>Spermatophyta</taxon>
        <taxon>Magnoliopsida</taxon>
        <taxon>eudicotyledons</taxon>
        <taxon>Gunneridae</taxon>
        <taxon>Pentapetalae</taxon>
        <taxon>asterids</taxon>
        <taxon>campanulids</taxon>
        <taxon>Apiales</taxon>
        <taxon>Apiaceae</taxon>
        <taxon>Apioideae</taxon>
        <taxon>apioid superclade</taxon>
        <taxon>Tordylieae</taxon>
        <taxon>Tordyliinae</taxon>
        <taxon>Heracleum</taxon>
    </lineage>
</organism>
<comment type="caution">
    <text evidence="4">The sequence shown here is derived from an EMBL/GenBank/DDBJ whole genome shotgun (WGS) entry which is preliminary data.</text>
</comment>
<dbReference type="InterPro" id="IPR022783">
    <property type="entry name" value="GCFC_dom"/>
</dbReference>
<dbReference type="InterPro" id="IPR045211">
    <property type="entry name" value="TFP11/STIP/Ntr1"/>
</dbReference>
<dbReference type="PANTHER" id="PTHR23329">
    <property type="entry name" value="TUFTELIN-INTERACTING PROTEIN 11-RELATED"/>
    <property type="match status" value="1"/>
</dbReference>
<dbReference type="Pfam" id="PF01585">
    <property type="entry name" value="G-patch"/>
    <property type="match status" value="1"/>
</dbReference>
<dbReference type="Proteomes" id="UP001237642">
    <property type="component" value="Unassembled WGS sequence"/>
</dbReference>
<dbReference type="PIRSF" id="PIRSF017706">
    <property type="entry name" value="TFIP11"/>
    <property type="match status" value="1"/>
</dbReference>
<reference evidence="4" key="1">
    <citation type="submission" date="2023-02" db="EMBL/GenBank/DDBJ databases">
        <title>Genome of toxic invasive species Heracleum sosnowskyi carries increased number of genes despite the absence of recent whole-genome duplications.</title>
        <authorList>
            <person name="Schelkunov M."/>
            <person name="Shtratnikova V."/>
            <person name="Makarenko M."/>
            <person name="Klepikova A."/>
            <person name="Omelchenko D."/>
            <person name="Novikova G."/>
            <person name="Obukhova E."/>
            <person name="Bogdanov V."/>
            <person name="Penin A."/>
            <person name="Logacheva M."/>
        </authorList>
    </citation>
    <scope>NUCLEOTIDE SEQUENCE</scope>
    <source>
        <strain evidence="4">Hsosn_3</strain>
        <tissue evidence="4">Leaf</tissue>
    </source>
</reference>
<keyword evidence="2" id="KW-0507">mRNA processing</keyword>
<protein>
    <submittedName>
        <fullName evidence="4">Septin and tuftelin-interacting protein</fullName>
    </submittedName>
</protein>
<comment type="subcellular location">
    <subcellularLocation>
        <location evidence="2">Nucleus</location>
    </subcellularLocation>
</comment>
<feature type="domain" description="G-patch" evidence="3">
    <location>
        <begin position="143"/>
        <end position="188"/>
    </location>
</feature>
<accession>A0AAD8N0I1</accession>
<dbReference type="GO" id="GO:0003676">
    <property type="term" value="F:nucleic acid binding"/>
    <property type="evidence" value="ECO:0007669"/>
    <property type="project" value="InterPro"/>
</dbReference>